<gene>
    <name evidence="2" type="ORF">MANES_14G162400</name>
</gene>
<keyword evidence="1" id="KW-0812">Transmembrane</keyword>
<reference evidence="2" key="1">
    <citation type="submission" date="2016-02" db="EMBL/GenBank/DDBJ databases">
        <title>WGS assembly of Manihot esculenta.</title>
        <authorList>
            <person name="Bredeson J.V."/>
            <person name="Prochnik S.E."/>
            <person name="Lyons J.B."/>
            <person name="Schmutz J."/>
            <person name="Grimwood J."/>
            <person name="Vrebalov J."/>
            <person name="Bart R.S."/>
            <person name="Amuge T."/>
            <person name="Ferguson M.E."/>
            <person name="Green R."/>
            <person name="Putnam N."/>
            <person name="Stites J."/>
            <person name="Rounsley S."/>
            <person name="Rokhsar D.S."/>
        </authorList>
    </citation>
    <scope>NUCLEOTIDE SEQUENCE [LARGE SCALE GENOMIC DNA]</scope>
    <source>
        <tissue evidence="2">Leaf</tissue>
    </source>
</reference>
<dbReference type="AlphaFoldDB" id="A0A2C9UM61"/>
<keyword evidence="1" id="KW-0472">Membrane</keyword>
<feature type="transmembrane region" description="Helical" evidence="1">
    <location>
        <begin position="30"/>
        <end position="50"/>
    </location>
</feature>
<keyword evidence="1" id="KW-1133">Transmembrane helix</keyword>
<feature type="transmembrane region" description="Helical" evidence="1">
    <location>
        <begin position="7"/>
        <end position="24"/>
    </location>
</feature>
<accession>A0A2C9UM61</accession>
<dbReference type="EMBL" id="CM004400">
    <property type="protein sequence ID" value="OAY32050.1"/>
    <property type="molecule type" value="Genomic_DNA"/>
</dbReference>
<protein>
    <submittedName>
        <fullName evidence="2">Uncharacterized protein</fullName>
    </submittedName>
</protein>
<proteinExistence type="predicted"/>
<organism evidence="2">
    <name type="scientific">Manihot esculenta</name>
    <name type="common">Cassava</name>
    <name type="synonym">Jatropha manihot</name>
    <dbReference type="NCBI Taxonomy" id="3983"/>
    <lineage>
        <taxon>Eukaryota</taxon>
        <taxon>Viridiplantae</taxon>
        <taxon>Streptophyta</taxon>
        <taxon>Embryophyta</taxon>
        <taxon>Tracheophyta</taxon>
        <taxon>Spermatophyta</taxon>
        <taxon>Magnoliopsida</taxon>
        <taxon>eudicotyledons</taxon>
        <taxon>Gunneridae</taxon>
        <taxon>Pentapetalae</taxon>
        <taxon>rosids</taxon>
        <taxon>fabids</taxon>
        <taxon>Malpighiales</taxon>
        <taxon>Euphorbiaceae</taxon>
        <taxon>Crotonoideae</taxon>
        <taxon>Manihoteae</taxon>
        <taxon>Manihot</taxon>
    </lineage>
</organism>
<name>A0A2C9UM61_MANES</name>
<evidence type="ECO:0000256" key="1">
    <source>
        <dbReference type="SAM" id="Phobius"/>
    </source>
</evidence>
<evidence type="ECO:0000313" key="2">
    <source>
        <dbReference type="EMBL" id="OAY32050.1"/>
    </source>
</evidence>
<sequence length="51" mass="6152">MCEIFPLFLHTTGGLTFMILFMNVHFINMYFWYLHSIFCLNLCVRVSFLLL</sequence>